<dbReference type="GO" id="GO:0008745">
    <property type="term" value="F:N-acetylmuramoyl-L-alanine amidase activity"/>
    <property type="evidence" value="ECO:0007669"/>
    <property type="project" value="InterPro"/>
</dbReference>
<keyword evidence="1" id="KW-1133">Transmembrane helix</keyword>
<evidence type="ECO:0000313" key="3">
    <source>
        <dbReference type="Proteomes" id="UP000828390"/>
    </source>
</evidence>
<dbReference type="SUPFAM" id="SSF55846">
    <property type="entry name" value="N-acetylmuramoyl-L-alanine amidase-like"/>
    <property type="match status" value="1"/>
</dbReference>
<dbReference type="Gene3D" id="3.40.80.10">
    <property type="entry name" value="Peptidoglycan recognition protein-like"/>
    <property type="match status" value="1"/>
</dbReference>
<accession>A0A9D4RCK6</accession>
<dbReference type="CDD" id="cd06583">
    <property type="entry name" value="PGRP"/>
    <property type="match status" value="1"/>
</dbReference>
<dbReference type="PANTHER" id="PTHR11022:SF41">
    <property type="entry name" value="PEPTIDOGLYCAN-RECOGNITION PROTEIN LC-RELATED"/>
    <property type="match status" value="1"/>
</dbReference>
<dbReference type="GO" id="GO:0009253">
    <property type="term" value="P:peptidoglycan catabolic process"/>
    <property type="evidence" value="ECO:0007669"/>
    <property type="project" value="InterPro"/>
</dbReference>
<name>A0A9D4RCK6_DREPO</name>
<gene>
    <name evidence="2" type="ORF">DPMN_025465</name>
</gene>
<sequence>MVIHTARLPKHVKLVFVVAGWAGIGYSIVVDKDGNVYEARGWNEIGAHTYGYNSVGLGLFF</sequence>
<reference evidence="2" key="2">
    <citation type="submission" date="2020-11" db="EMBL/GenBank/DDBJ databases">
        <authorList>
            <person name="McCartney M.A."/>
            <person name="Auch B."/>
            <person name="Kono T."/>
            <person name="Mallez S."/>
            <person name="Becker A."/>
            <person name="Gohl D.M."/>
            <person name="Silverstein K.A.T."/>
            <person name="Koren S."/>
            <person name="Bechman K.B."/>
            <person name="Herman A."/>
            <person name="Abrahante J.E."/>
            <person name="Garbe J."/>
        </authorList>
    </citation>
    <scope>NUCLEOTIDE SEQUENCE</scope>
    <source>
        <strain evidence="2">Duluth1</strain>
        <tissue evidence="2">Whole animal</tissue>
    </source>
</reference>
<dbReference type="AlphaFoldDB" id="A0A9D4RCK6"/>
<organism evidence="2 3">
    <name type="scientific">Dreissena polymorpha</name>
    <name type="common">Zebra mussel</name>
    <name type="synonym">Mytilus polymorpha</name>
    <dbReference type="NCBI Taxonomy" id="45954"/>
    <lineage>
        <taxon>Eukaryota</taxon>
        <taxon>Metazoa</taxon>
        <taxon>Spiralia</taxon>
        <taxon>Lophotrochozoa</taxon>
        <taxon>Mollusca</taxon>
        <taxon>Bivalvia</taxon>
        <taxon>Autobranchia</taxon>
        <taxon>Heteroconchia</taxon>
        <taxon>Euheterodonta</taxon>
        <taxon>Imparidentia</taxon>
        <taxon>Neoheterodontei</taxon>
        <taxon>Myida</taxon>
        <taxon>Dreissenoidea</taxon>
        <taxon>Dreissenidae</taxon>
        <taxon>Dreissena</taxon>
    </lineage>
</organism>
<comment type="caution">
    <text evidence="2">The sequence shown here is derived from an EMBL/GenBank/DDBJ whole genome shotgun (WGS) entry which is preliminary data.</text>
</comment>
<evidence type="ECO:0000256" key="1">
    <source>
        <dbReference type="SAM" id="Phobius"/>
    </source>
</evidence>
<dbReference type="InterPro" id="IPR015510">
    <property type="entry name" value="PGRP"/>
</dbReference>
<dbReference type="EMBL" id="JAIWYP010000002">
    <property type="protein sequence ID" value="KAH3862498.1"/>
    <property type="molecule type" value="Genomic_DNA"/>
</dbReference>
<proteinExistence type="predicted"/>
<dbReference type="InterPro" id="IPR002502">
    <property type="entry name" value="Amidase_domain"/>
</dbReference>
<dbReference type="InterPro" id="IPR036505">
    <property type="entry name" value="Amidase/PGRP_sf"/>
</dbReference>
<feature type="transmembrane region" description="Helical" evidence="1">
    <location>
        <begin position="12"/>
        <end position="29"/>
    </location>
</feature>
<reference evidence="2" key="1">
    <citation type="journal article" date="2019" name="bioRxiv">
        <title>The Genome of the Zebra Mussel, Dreissena polymorpha: A Resource for Invasive Species Research.</title>
        <authorList>
            <person name="McCartney M.A."/>
            <person name="Auch B."/>
            <person name="Kono T."/>
            <person name="Mallez S."/>
            <person name="Zhang Y."/>
            <person name="Obille A."/>
            <person name="Becker A."/>
            <person name="Abrahante J.E."/>
            <person name="Garbe J."/>
            <person name="Badalamenti J.P."/>
            <person name="Herman A."/>
            <person name="Mangelson H."/>
            <person name="Liachko I."/>
            <person name="Sullivan S."/>
            <person name="Sone E.D."/>
            <person name="Koren S."/>
            <person name="Silverstein K.A.T."/>
            <person name="Beckman K.B."/>
            <person name="Gohl D.M."/>
        </authorList>
    </citation>
    <scope>NUCLEOTIDE SEQUENCE</scope>
    <source>
        <strain evidence="2">Duluth1</strain>
        <tissue evidence="2">Whole animal</tissue>
    </source>
</reference>
<keyword evidence="1" id="KW-0472">Membrane</keyword>
<keyword evidence="3" id="KW-1185">Reference proteome</keyword>
<evidence type="ECO:0000313" key="2">
    <source>
        <dbReference type="EMBL" id="KAH3862498.1"/>
    </source>
</evidence>
<dbReference type="Proteomes" id="UP000828390">
    <property type="component" value="Unassembled WGS sequence"/>
</dbReference>
<protein>
    <submittedName>
        <fullName evidence="2">Uncharacterized protein</fullName>
    </submittedName>
</protein>
<dbReference type="PANTHER" id="PTHR11022">
    <property type="entry name" value="PEPTIDOGLYCAN RECOGNITION PROTEIN"/>
    <property type="match status" value="1"/>
</dbReference>
<keyword evidence="1" id="KW-0812">Transmembrane</keyword>